<dbReference type="AlphaFoldDB" id="A0A6L2MV82"/>
<proteinExistence type="predicted"/>
<dbReference type="EMBL" id="BKCJ010007567">
    <property type="protein sequence ID" value="GEU77908.1"/>
    <property type="molecule type" value="Genomic_DNA"/>
</dbReference>
<sequence>MTDGKHKDKALKNKAILEGLIDDDDESHNNGWKRWDGYENAIHDHEEKENEEEHRCELFNNPHQEAPVCKIKRFEMIKYSFGKDKEFVAIKEHEYDDLTSTNEDACRTYHEIFRRMDEGWMVKRAV</sequence>
<evidence type="ECO:0000313" key="1">
    <source>
        <dbReference type="EMBL" id="GEU77908.1"/>
    </source>
</evidence>
<name>A0A6L2MV82_TANCI</name>
<gene>
    <name evidence="1" type="ORF">Tci_049886</name>
</gene>
<organism evidence="1">
    <name type="scientific">Tanacetum cinerariifolium</name>
    <name type="common">Dalmatian daisy</name>
    <name type="synonym">Chrysanthemum cinerariifolium</name>
    <dbReference type="NCBI Taxonomy" id="118510"/>
    <lineage>
        <taxon>Eukaryota</taxon>
        <taxon>Viridiplantae</taxon>
        <taxon>Streptophyta</taxon>
        <taxon>Embryophyta</taxon>
        <taxon>Tracheophyta</taxon>
        <taxon>Spermatophyta</taxon>
        <taxon>Magnoliopsida</taxon>
        <taxon>eudicotyledons</taxon>
        <taxon>Gunneridae</taxon>
        <taxon>Pentapetalae</taxon>
        <taxon>asterids</taxon>
        <taxon>campanulids</taxon>
        <taxon>Asterales</taxon>
        <taxon>Asteraceae</taxon>
        <taxon>Asteroideae</taxon>
        <taxon>Anthemideae</taxon>
        <taxon>Anthemidinae</taxon>
        <taxon>Tanacetum</taxon>
    </lineage>
</organism>
<protein>
    <submittedName>
        <fullName evidence="1">Uncharacterized protein</fullName>
    </submittedName>
</protein>
<accession>A0A6L2MV82</accession>
<comment type="caution">
    <text evidence="1">The sequence shown here is derived from an EMBL/GenBank/DDBJ whole genome shotgun (WGS) entry which is preliminary data.</text>
</comment>
<reference evidence="1" key="1">
    <citation type="journal article" date="2019" name="Sci. Rep.">
        <title>Draft genome of Tanacetum cinerariifolium, the natural source of mosquito coil.</title>
        <authorList>
            <person name="Yamashiro T."/>
            <person name="Shiraishi A."/>
            <person name="Satake H."/>
            <person name="Nakayama K."/>
        </authorList>
    </citation>
    <scope>NUCLEOTIDE SEQUENCE</scope>
</reference>